<dbReference type="Gene3D" id="1.10.287.130">
    <property type="match status" value="1"/>
</dbReference>
<dbReference type="Proteomes" id="UP000245469">
    <property type="component" value="Unassembled WGS sequence"/>
</dbReference>
<dbReference type="Gene3D" id="3.40.50.300">
    <property type="entry name" value="P-loop containing nucleotide triphosphate hydrolases"/>
    <property type="match status" value="1"/>
</dbReference>
<feature type="transmembrane region" description="Helical" evidence="15">
    <location>
        <begin position="406"/>
        <end position="425"/>
    </location>
</feature>
<comment type="catalytic activity">
    <reaction evidence="1">
        <text>ATP + protein L-histidine = ADP + protein N-phospho-L-histidine.</text>
        <dbReference type="EC" id="2.7.13.3"/>
    </reaction>
</comment>
<dbReference type="PANTHER" id="PTHR45569">
    <property type="entry name" value="SENSOR PROTEIN KDPD"/>
    <property type="match status" value="1"/>
</dbReference>
<dbReference type="InterPro" id="IPR004358">
    <property type="entry name" value="Sig_transdc_His_kin-like_C"/>
</dbReference>
<dbReference type="Pfam" id="PF00512">
    <property type="entry name" value="HisKA"/>
    <property type="match status" value="1"/>
</dbReference>
<dbReference type="FunFam" id="3.40.50.300:FF:000483">
    <property type="entry name" value="Sensor histidine kinase KdpD"/>
    <property type="match status" value="1"/>
</dbReference>
<dbReference type="InterPro" id="IPR038318">
    <property type="entry name" value="KdpD_sf"/>
</dbReference>
<dbReference type="InterPro" id="IPR003661">
    <property type="entry name" value="HisK_dim/P_dom"/>
</dbReference>
<keyword evidence="10" id="KW-0067">ATP-binding</keyword>
<dbReference type="AlphaFoldDB" id="A0A316A4P0"/>
<evidence type="ECO:0000259" key="16">
    <source>
        <dbReference type="PROSITE" id="PS50109"/>
    </source>
</evidence>
<feature type="compositionally biased region" description="Acidic residues" evidence="14">
    <location>
        <begin position="1"/>
        <end position="11"/>
    </location>
</feature>
<keyword evidence="18" id="KW-1185">Reference proteome</keyword>
<reference evidence="17 18" key="1">
    <citation type="submission" date="2018-03" db="EMBL/GenBank/DDBJ databases">
        <title>Genomic Encyclopedia of Archaeal and Bacterial Type Strains, Phase II (KMG-II): from individual species to whole genera.</title>
        <authorList>
            <person name="Goeker M."/>
        </authorList>
    </citation>
    <scope>NUCLEOTIDE SEQUENCE [LARGE SCALE GENOMIC DNA]</scope>
    <source>
        <strain evidence="17 18">DSM 44889</strain>
    </source>
</reference>
<keyword evidence="9 17" id="KW-0418">Kinase</keyword>
<keyword evidence="8" id="KW-0547">Nucleotide-binding</keyword>
<evidence type="ECO:0000256" key="4">
    <source>
        <dbReference type="ARBA" id="ARBA00012438"/>
    </source>
</evidence>
<dbReference type="SUPFAM" id="SSF52402">
    <property type="entry name" value="Adenine nucleotide alpha hydrolases-like"/>
    <property type="match status" value="1"/>
</dbReference>
<feature type="transmembrane region" description="Helical" evidence="15">
    <location>
        <begin position="485"/>
        <end position="506"/>
    </location>
</feature>
<dbReference type="InterPro" id="IPR027417">
    <property type="entry name" value="P-loop_NTPase"/>
</dbReference>
<comment type="caution">
    <text evidence="17">The sequence shown here is derived from an EMBL/GenBank/DDBJ whole genome shotgun (WGS) entry which is preliminary data.</text>
</comment>
<keyword evidence="11 15" id="KW-1133">Transmembrane helix</keyword>
<dbReference type="Pfam" id="PF00582">
    <property type="entry name" value="Usp"/>
    <property type="match status" value="1"/>
</dbReference>
<dbReference type="InterPro" id="IPR052023">
    <property type="entry name" value="Histidine_kinase_KdpD"/>
</dbReference>
<evidence type="ECO:0000256" key="9">
    <source>
        <dbReference type="ARBA" id="ARBA00022777"/>
    </source>
</evidence>
<dbReference type="InterPro" id="IPR003852">
    <property type="entry name" value="Sig_transdc_His_kinase_KdpD_N"/>
</dbReference>
<evidence type="ECO:0000313" key="18">
    <source>
        <dbReference type="Proteomes" id="UP000245469"/>
    </source>
</evidence>
<dbReference type="Gene3D" id="3.30.565.10">
    <property type="entry name" value="Histidine kinase-like ATPase, C-terminal domain"/>
    <property type="match status" value="1"/>
</dbReference>
<accession>A0A316A4P0</accession>
<keyword evidence="12" id="KW-0902">Two-component regulatory system</keyword>
<evidence type="ECO:0000256" key="7">
    <source>
        <dbReference type="ARBA" id="ARBA00022692"/>
    </source>
</evidence>
<dbReference type="Pfam" id="PF13493">
    <property type="entry name" value="DUF4118"/>
    <property type="match status" value="1"/>
</dbReference>
<sequence length="895" mass="93113">MELPPEEDEPVDGGTGVGGGRRGKLRVYLGAAPGVGKTVAMVSEGRRRVERGQDVVVAFVETHGRTHTAAALDGLEQVPRRRVVYPTSPGAVPTTLEEMDVDAVLARAPRHALVDELAHTNAPGSRNAKRWEDVEELLAAGIDVITTVNVQHLESLNDVVAQITGVRQRETVPDDVVRSADAIELVDMSPQALRRRLAHGNVYAAERVDAALANYFRVGNLTALRELALLWTADRVDAALALYRAEQGIAAPWGARERVVVTLTGGPEGDALVRRAARITQRAAGGELLALHVSRSDGLTGAAPDALARQRLLAESLGGSWHSVVGEDVATAILDFARGVNATHIVVGASRRSRLAAALSPGVGQRVIDGSGDIDVHVVTHASARGRHGRLERRSALSALPVRRRAAGWALATGGPVALTGLLHLTRVNHELPSELLLFLALVVGVALVGGMWPALLAAVLSGLLANWYFTPPYGTLTIASPANAVALFVLVSVGAAVAAVVDTAARRAREAARARAEADVLATLAGSVLRGAEAVPALLDRLVETFGLRGAALLERTQDSPGTAHDLWRVVASQGCPPPSSPDAADAALPVDEHLSIAITSQGDDHRGRSPLSASDLRVLTAVATQAGSLLERDRLREAARAARREEERTATRTALLAAVSHDLRTPLASVKASASTLRAFGAELDAADRDVLLADVETSADRLQALVDNLLDMSRLDAGAVRARVEAVALDEVVPRALAGLTPEQAAAVVLDVPEDLPLVDADAGLLERALGNVVENALRHAVPHAPGQPVEISAGLVEDSAAPGGRGGRRVVVRVVDRGPGIPDERKAAAFSAFQRLGDAPGGLGVGLGLAVARGLVEASGGTVEADDTPGGGLTVVFSLPAAVVSAQEVTA</sequence>
<organism evidence="17 18">
    <name type="scientific">Quadrisphaera granulorum</name>
    <dbReference type="NCBI Taxonomy" id="317664"/>
    <lineage>
        <taxon>Bacteria</taxon>
        <taxon>Bacillati</taxon>
        <taxon>Actinomycetota</taxon>
        <taxon>Actinomycetes</taxon>
        <taxon>Kineosporiales</taxon>
        <taxon>Kineosporiaceae</taxon>
        <taxon>Quadrisphaera</taxon>
    </lineage>
</organism>
<dbReference type="PRINTS" id="PR00344">
    <property type="entry name" value="BCTRLSENSOR"/>
</dbReference>
<dbReference type="GO" id="GO:0005737">
    <property type="term" value="C:cytoplasm"/>
    <property type="evidence" value="ECO:0007669"/>
    <property type="project" value="UniProtKB-ARBA"/>
</dbReference>
<dbReference type="CDD" id="cd00082">
    <property type="entry name" value="HisKA"/>
    <property type="match status" value="1"/>
</dbReference>
<evidence type="ECO:0000313" key="17">
    <source>
        <dbReference type="EMBL" id="PWJ51774.1"/>
    </source>
</evidence>
<evidence type="ECO:0000256" key="13">
    <source>
        <dbReference type="ARBA" id="ARBA00023136"/>
    </source>
</evidence>
<keyword evidence="13 15" id="KW-0472">Membrane</keyword>
<name>A0A316A4P0_9ACTN</name>
<dbReference type="EMBL" id="QGDQ01000020">
    <property type="protein sequence ID" value="PWJ51774.1"/>
    <property type="molecule type" value="Genomic_DNA"/>
</dbReference>
<dbReference type="PROSITE" id="PS50109">
    <property type="entry name" value="HIS_KIN"/>
    <property type="match status" value="1"/>
</dbReference>
<dbReference type="SMART" id="SM00387">
    <property type="entry name" value="HATPase_c"/>
    <property type="match status" value="1"/>
</dbReference>
<protein>
    <recommendedName>
        <fullName evidence="4">histidine kinase</fullName>
        <ecNumber evidence="4">2.7.13.3</ecNumber>
    </recommendedName>
</protein>
<evidence type="ECO:0000256" key="5">
    <source>
        <dbReference type="ARBA" id="ARBA00022553"/>
    </source>
</evidence>
<comment type="subcellular location">
    <subcellularLocation>
        <location evidence="3">Cell membrane</location>
    </subcellularLocation>
    <subcellularLocation>
        <location evidence="2">Membrane</location>
        <topology evidence="2">Multi-pass membrane protein</topology>
    </subcellularLocation>
</comment>
<evidence type="ECO:0000256" key="10">
    <source>
        <dbReference type="ARBA" id="ARBA00022840"/>
    </source>
</evidence>
<dbReference type="InterPro" id="IPR006016">
    <property type="entry name" value="UspA"/>
</dbReference>
<dbReference type="Pfam" id="PF02518">
    <property type="entry name" value="HATPase_c"/>
    <property type="match status" value="1"/>
</dbReference>
<dbReference type="Gene3D" id="3.40.50.620">
    <property type="entry name" value="HUPs"/>
    <property type="match status" value="1"/>
</dbReference>
<dbReference type="Gene3D" id="1.20.120.620">
    <property type="entry name" value="Backbone structure of the membrane domain of e. Coli histidine kinase receptor kdpd"/>
    <property type="match status" value="1"/>
</dbReference>
<feature type="region of interest" description="Disordered" evidence="14">
    <location>
        <begin position="1"/>
        <end position="22"/>
    </location>
</feature>
<keyword evidence="7 15" id="KW-0812">Transmembrane</keyword>
<dbReference type="PANTHER" id="PTHR45569:SF1">
    <property type="entry name" value="SENSOR PROTEIN KDPD"/>
    <property type="match status" value="1"/>
</dbReference>
<dbReference type="GO" id="GO:0005524">
    <property type="term" value="F:ATP binding"/>
    <property type="evidence" value="ECO:0007669"/>
    <property type="project" value="UniProtKB-KW"/>
</dbReference>
<dbReference type="GO" id="GO:0005886">
    <property type="term" value="C:plasma membrane"/>
    <property type="evidence" value="ECO:0007669"/>
    <property type="project" value="UniProtKB-SubCell"/>
</dbReference>
<dbReference type="CDD" id="cd00075">
    <property type="entry name" value="HATPase"/>
    <property type="match status" value="1"/>
</dbReference>
<evidence type="ECO:0000256" key="15">
    <source>
        <dbReference type="SAM" id="Phobius"/>
    </source>
</evidence>
<dbReference type="FunFam" id="3.40.50.620:FF:000112">
    <property type="entry name" value="Sensor histidine kinase KdpD"/>
    <property type="match status" value="1"/>
</dbReference>
<dbReference type="InterPro" id="IPR003594">
    <property type="entry name" value="HATPase_dom"/>
</dbReference>
<evidence type="ECO:0000256" key="1">
    <source>
        <dbReference type="ARBA" id="ARBA00000085"/>
    </source>
</evidence>
<dbReference type="InterPro" id="IPR014729">
    <property type="entry name" value="Rossmann-like_a/b/a_fold"/>
</dbReference>
<dbReference type="InterPro" id="IPR036097">
    <property type="entry name" value="HisK_dim/P_sf"/>
</dbReference>
<dbReference type="InterPro" id="IPR005467">
    <property type="entry name" value="His_kinase_dom"/>
</dbReference>
<proteinExistence type="predicted"/>
<dbReference type="SMART" id="SM00388">
    <property type="entry name" value="HisKA"/>
    <property type="match status" value="1"/>
</dbReference>
<dbReference type="SUPFAM" id="SSF55874">
    <property type="entry name" value="ATPase domain of HSP90 chaperone/DNA topoisomerase II/histidine kinase"/>
    <property type="match status" value="1"/>
</dbReference>
<keyword evidence="6" id="KW-0808">Transferase</keyword>
<evidence type="ECO:0000256" key="6">
    <source>
        <dbReference type="ARBA" id="ARBA00022679"/>
    </source>
</evidence>
<dbReference type="Pfam" id="PF02702">
    <property type="entry name" value="KdpD"/>
    <property type="match status" value="1"/>
</dbReference>
<evidence type="ECO:0000256" key="12">
    <source>
        <dbReference type="ARBA" id="ARBA00023012"/>
    </source>
</evidence>
<dbReference type="InterPro" id="IPR025201">
    <property type="entry name" value="KdpD_TM"/>
</dbReference>
<feature type="domain" description="Histidine kinase" evidence="16">
    <location>
        <begin position="660"/>
        <end position="887"/>
    </location>
</feature>
<dbReference type="GO" id="GO:0000155">
    <property type="term" value="F:phosphorelay sensor kinase activity"/>
    <property type="evidence" value="ECO:0007669"/>
    <property type="project" value="InterPro"/>
</dbReference>
<evidence type="ECO:0000256" key="14">
    <source>
        <dbReference type="SAM" id="MobiDB-lite"/>
    </source>
</evidence>
<dbReference type="SUPFAM" id="SSF47384">
    <property type="entry name" value="Homodimeric domain of signal transducing histidine kinase"/>
    <property type="match status" value="1"/>
</dbReference>
<keyword evidence="5" id="KW-0597">Phosphoprotein</keyword>
<feature type="transmembrane region" description="Helical" evidence="15">
    <location>
        <begin position="437"/>
        <end position="465"/>
    </location>
</feature>
<evidence type="ECO:0000256" key="8">
    <source>
        <dbReference type="ARBA" id="ARBA00022741"/>
    </source>
</evidence>
<evidence type="ECO:0000256" key="11">
    <source>
        <dbReference type="ARBA" id="ARBA00022989"/>
    </source>
</evidence>
<evidence type="ECO:0000256" key="2">
    <source>
        <dbReference type="ARBA" id="ARBA00004141"/>
    </source>
</evidence>
<dbReference type="EC" id="2.7.13.3" evidence="4"/>
<dbReference type="InterPro" id="IPR036890">
    <property type="entry name" value="HATPase_C_sf"/>
</dbReference>
<gene>
    <name evidence="17" type="ORF">BXY45_12052</name>
</gene>
<evidence type="ECO:0000256" key="3">
    <source>
        <dbReference type="ARBA" id="ARBA00004236"/>
    </source>
</evidence>